<dbReference type="EMBL" id="BAAAZP010000241">
    <property type="protein sequence ID" value="GAA3720590.1"/>
    <property type="molecule type" value="Genomic_DNA"/>
</dbReference>
<accession>A0ABP7EKI4</accession>
<dbReference type="RefSeq" id="WP_344897479.1">
    <property type="nucleotide sequence ID" value="NZ_BAAAZP010000241.1"/>
</dbReference>
<keyword evidence="2" id="KW-1185">Reference proteome</keyword>
<protein>
    <recommendedName>
        <fullName evidence="3">NIPSNAP protein</fullName>
    </recommendedName>
</protein>
<dbReference type="Proteomes" id="UP001500902">
    <property type="component" value="Unassembled WGS sequence"/>
</dbReference>
<dbReference type="Gene3D" id="3.30.70.100">
    <property type="match status" value="1"/>
</dbReference>
<sequence>MSHIYLHEIIDPVRAPGAHTRYLDELGEIVTTRGNAEGSAGGRCVANWAPVFLTGDWPQIIGFWQMPGGWDGFAAHFDTHPELFHQPLERWYGERSGGSDRVLIGADYSPTLDEIVASETRAPVVLHETVRLRPGGAPEYLRLLGEVKQALDDRYGFGVLGGYEVAFRNGGEAIVLWSFPDVRTLTRTQSAPGDFPELAAWRERSAEIELAHTGVVLRPTSWSPLR</sequence>
<evidence type="ECO:0008006" key="3">
    <source>
        <dbReference type="Google" id="ProtNLM"/>
    </source>
</evidence>
<organism evidence="1 2">
    <name type="scientific">Nonomuraea antimicrobica</name>
    <dbReference type="NCBI Taxonomy" id="561173"/>
    <lineage>
        <taxon>Bacteria</taxon>
        <taxon>Bacillati</taxon>
        <taxon>Actinomycetota</taxon>
        <taxon>Actinomycetes</taxon>
        <taxon>Streptosporangiales</taxon>
        <taxon>Streptosporangiaceae</taxon>
        <taxon>Nonomuraea</taxon>
    </lineage>
</organism>
<dbReference type="SUPFAM" id="SSF54909">
    <property type="entry name" value="Dimeric alpha+beta barrel"/>
    <property type="match status" value="1"/>
</dbReference>
<proteinExistence type="predicted"/>
<evidence type="ECO:0000313" key="1">
    <source>
        <dbReference type="EMBL" id="GAA3720590.1"/>
    </source>
</evidence>
<name>A0ABP7EKI4_9ACTN</name>
<reference evidence="2" key="1">
    <citation type="journal article" date="2019" name="Int. J. Syst. Evol. Microbiol.">
        <title>The Global Catalogue of Microorganisms (GCM) 10K type strain sequencing project: providing services to taxonomists for standard genome sequencing and annotation.</title>
        <authorList>
            <consortium name="The Broad Institute Genomics Platform"/>
            <consortium name="The Broad Institute Genome Sequencing Center for Infectious Disease"/>
            <person name="Wu L."/>
            <person name="Ma J."/>
        </authorList>
    </citation>
    <scope>NUCLEOTIDE SEQUENCE [LARGE SCALE GENOMIC DNA]</scope>
    <source>
        <strain evidence="2">JCM 16904</strain>
    </source>
</reference>
<gene>
    <name evidence="1" type="ORF">GCM10022224_103370</name>
</gene>
<dbReference type="InterPro" id="IPR011008">
    <property type="entry name" value="Dimeric_a/b-barrel"/>
</dbReference>
<comment type="caution">
    <text evidence="1">The sequence shown here is derived from an EMBL/GenBank/DDBJ whole genome shotgun (WGS) entry which is preliminary data.</text>
</comment>
<evidence type="ECO:0000313" key="2">
    <source>
        <dbReference type="Proteomes" id="UP001500902"/>
    </source>
</evidence>